<dbReference type="EMBL" id="JALAAR010000012">
    <property type="protein sequence ID" value="MEH8018398.1"/>
    <property type="molecule type" value="Genomic_DNA"/>
</dbReference>
<dbReference type="Pfam" id="PF01522">
    <property type="entry name" value="Polysacc_deac_1"/>
    <property type="match status" value="1"/>
</dbReference>
<dbReference type="Gene3D" id="3.20.20.370">
    <property type="entry name" value="Glycoside hydrolase/deacetylase"/>
    <property type="match status" value="1"/>
</dbReference>
<gene>
    <name evidence="3" type="ORF">MN202_14245</name>
</gene>
<evidence type="ECO:0000313" key="3">
    <source>
        <dbReference type="EMBL" id="MEH8018398.1"/>
    </source>
</evidence>
<accession>A0ABU8CA35</accession>
<sequence length="275" mass="29349">MSRLILIVLLGLSSMLQAADTAAKHGFSWPGSVKAAVSLAYDDTLASQLDVAIPALNAYGLKASFYLQLSSPLLTARLSDWRKAAAQGHELGNHTLFHQCSAAKPGRSWVAAENDLDKLSAVQLVQQIRLGNSMLFAIDGQTERTFTAPCGDALAGGQPYLPLIYNDFVAIKAKPGAIIADMAGFNVHAVEVIAPVGSSAAELIALVKQAARYGTMVNFTFHGIGGDHLSVSTEAHAQLLAYLAANRDIYWTDTFINIMHYVKTQQKAAAKPAQP</sequence>
<feature type="signal peptide" evidence="1">
    <location>
        <begin position="1"/>
        <end position="18"/>
    </location>
</feature>
<proteinExistence type="predicted"/>
<reference evidence="3 4" key="1">
    <citation type="journal article" date="2023" name="Ecotoxicol. Environ. Saf.">
        <title>Mercury remediation potential of mercury-resistant strain Rheinheimera metallidurans sp. nov. isolated from a municipal waste dumping site.</title>
        <authorList>
            <person name="Yadav V."/>
            <person name="Manjhi A."/>
            <person name="Vadakedath N."/>
        </authorList>
    </citation>
    <scope>NUCLEOTIDE SEQUENCE [LARGE SCALE GENOMIC DNA]</scope>
    <source>
        <strain evidence="3 4">E-49</strain>
    </source>
</reference>
<keyword evidence="1" id="KW-0732">Signal</keyword>
<evidence type="ECO:0000313" key="4">
    <source>
        <dbReference type="Proteomes" id="UP001375382"/>
    </source>
</evidence>
<feature type="chain" id="PRO_5046198205" evidence="1">
    <location>
        <begin position="19"/>
        <end position="275"/>
    </location>
</feature>
<dbReference type="InterPro" id="IPR011330">
    <property type="entry name" value="Glyco_hydro/deAcase_b/a-brl"/>
</dbReference>
<feature type="domain" description="NodB homology" evidence="2">
    <location>
        <begin position="35"/>
        <end position="152"/>
    </location>
</feature>
<evidence type="ECO:0000256" key="1">
    <source>
        <dbReference type="SAM" id="SignalP"/>
    </source>
</evidence>
<organism evidence="3 4">
    <name type="scientific">Rheinheimera muenzenbergensis</name>
    <dbReference type="NCBI Taxonomy" id="1193628"/>
    <lineage>
        <taxon>Bacteria</taxon>
        <taxon>Pseudomonadati</taxon>
        <taxon>Pseudomonadota</taxon>
        <taxon>Gammaproteobacteria</taxon>
        <taxon>Chromatiales</taxon>
        <taxon>Chromatiaceae</taxon>
        <taxon>Rheinheimera</taxon>
    </lineage>
</organism>
<dbReference type="SUPFAM" id="SSF88713">
    <property type="entry name" value="Glycoside hydrolase/deacetylase"/>
    <property type="match status" value="1"/>
</dbReference>
<name>A0ABU8CA35_9GAMM</name>
<evidence type="ECO:0000259" key="2">
    <source>
        <dbReference type="Pfam" id="PF01522"/>
    </source>
</evidence>
<dbReference type="CDD" id="cd10967">
    <property type="entry name" value="CE4_GLA_like_6s"/>
    <property type="match status" value="1"/>
</dbReference>
<protein>
    <submittedName>
        <fullName evidence="3">Polysaccharide deacetylase family protein</fullName>
    </submittedName>
</protein>
<dbReference type="RefSeq" id="WP_335736804.1">
    <property type="nucleotide sequence ID" value="NZ_JALAAR010000012.1"/>
</dbReference>
<dbReference type="InterPro" id="IPR002509">
    <property type="entry name" value="NODB_dom"/>
</dbReference>
<comment type="caution">
    <text evidence="3">The sequence shown here is derived from an EMBL/GenBank/DDBJ whole genome shotgun (WGS) entry which is preliminary data.</text>
</comment>
<keyword evidence="4" id="KW-1185">Reference proteome</keyword>
<dbReference type="Proteomes" id="UP001375382">
    <property type="component" value="Unassembled WGS sequence"/>
</dbReference>